<evidence type="ECO:0000259" key="1">
    <source>
        <dbReference type="Pfam" id="PF07883"/>
    </source>
</evidence>
<dbReference type="PANTHER" id="PTHR36114:SF1">
    <property type="entry name" value="16.7 KDA PROTEIN IN WHIE LOCUS"/>
    <property type="match status" value="1"/>
</dbReference>
<reference evidence="3" key="1">
    <citation type="submission" date="2020-10" db="EMBL/GenBank/DDBJ databases">
        <title>Genome-based taxonomic classification of the species Anabaenopsis elenkinii.</title>
        <authorList>
            <person name="Delbaje E."/>
            <person name="Andreote A.P.D."/>
            <person name="Pellegrinetti T.A."/>
            <person name="Cruz R.B."/>
            <person name="Branco L.H.Z."/>
            <person name="Fiore M.F."/>
        </authorList>
    </citation>
    <scope>NUCLEOTIDE SEQUENCE [LARGE SCALE GENOMIC DNA]</scope>
    <source>
        <strain evidence="3">CCIBt3563</strain>
    </source>
</reference>
<evidence type="ECO:0000313" key="3">
    <source>
        <dbReference type="Proteomes" id="UP000593846"/>
    </source>
</evidence>
<dbReference type="SUPFAM" id="SSF51182">
    <property type="entry name" value="RmlC-like cupins"/>
    <property type="match status" value="1"/>
</dbReference>
<dbReference type="AlphaFoldDB" id="A0A7S6RDQ5"/>
<dbReference type="InterPro" id="IPR011051">
    <property type="entry name" value="RmlC_Cupin_sf"/>
</dbReference>
<keyword evidence="3" id="KW-1185">Reference proteome</keyword>
<sequence length="122" mass="13770">MLVQNLKDCQEFIAGDNTILRELLHPDKQPLALRYSLAHATLPVGKTSQPHSLTTSEVYYILSGEGEMHIDDETQIVSSGDAVYIPPHTRQFIRNCGVEPLVFICIVDPAWRKEDETVYDNT</sequence>
<name>A0A7S6RDQ5_9CYAN</name>
<dbReference type="EMBL" id="CP063311">
    <property type="protein sequence ID" value="QOV23046.1"/>
    <property type="molecule type" value="Genomic_DNA"/>
</dbReference>
<protein>
    <submittedName>
        <fullName evidence="2">Cupin domain-containing protein</fullName>
    </submittedName>
</protein>
<dbReference type="PANTHER" id="PTHR36114">
    <property type="entry name" value="16.7 KDA PROTEIN IN WHIE LOCUS"/>
    <property type="match status" value="1"/>
</dbReference>
<dbReference type="InterPro" id="IPR014710">
    <property type="entry name" value="RmlC-like_jellyroll"/>
</dbReference>
<dbReference type="InterPro" id="IPR013096">
    <property type="entry name" value="Cupin_2"/>
</dbReference>
<accession>A0A7S6RDQ5</accession>
<proteinExistence type="predicted"/>
<dbReference type="Gene3D" id="2.60.120.10">
    <property type="entry name" value="Jelly Rolls"/>
    <property type="match status" value="1"/>
</dbReference>
<dbReference type="Proteomes" id="UP000593846">
    <property type="component" value="Chromosome"/>
</dbReference>
<dbReference type="KEGG" id="aee:IM676_01415"/>
<dbReference type="RefSeq" id="WP_200988652.1">
    <property type="nucleotide sequence ID" value="NZ_CP063311.1"/>
</dbReference>
<organism evidence="2 3">
    <name type="scientific">Anabaenopsis elenkinii CCIBt3563</name>
    <dbReference type="NCBI Taxonomy" id="2779889"/>
    <lineage>
        <taxon>Bacteria</taxon>
        <taxon>Bacillati</taxon>
        <taxon>Cyanobacteriota</taxon>
        <taxon>Cyanophyceae</taxon>
        <taxon>Nostocales</taxon>
        <taxon>Nodulariaceae</taxon>
        <taxon>Anabaenopsis</taxon>
    </lineage>
</organism>
<dbReference type="Pfam" id="PF07883">
    <property type="entry name" value="Cupin_2"/>
    <property type="match status" value="1"/>
</dbReference>
<evidence type="ECO:0000313" key="2">
    <source>
        <dbReference type="EMBL" id="QOV23046.1"/>
    </source>
</evidence>
<feature type="domain" description="Cupin type-2" evidence="1">
    <location>
        <begin position="39"/>
        <end position="107"/>
    </location>
</feature>
<gene>
    <name evidence="2" type="ORF">IM676_01415</name>
</gene>
<dbReference type="CDD" id="cd02214">
    <property type="entry name" value="cupin_MJ1618"/>
    <property type="match status" value="1"/>
</dbReference>
<dbReference type="InterPro" id="IPR052044">
    <property type="entry name" value="PKS_Associated_Protein"/>
</dbReference>